<sequence length="110" mass="12438">MNSAQPPVNLSVSSASLQLGEKAIRLELALQLYIQKIFNFEQAQSLADVSAQEFEDFLKQQNFLERNTTKNIHTLEIDKSYKVWLPCDAPEAAKTLMQLLAAEKSKQNLI</sequence>
<dbReference type="Pfam" id="PF03683">
    <property type="entry name" value="UPF0175"/>
    <property type="match status" value="1"/>
</dbReference>
<dbReference type="OrthoDB" id="462653at2"/>
<dbReference type="STRING" id="454136.NIES2119_03325"/>
<protein>
    <submittedName>
        <fullName evidence="1">Uncharacterized protein</fullName>
    </submittedName>
</protein>
<evidence type="ECO:0000313" key="2">
    <source>
        <dbReference type="Proteomes" id="UP000185860"/>
    </source>
</evidence>
<evidence type="ECO:0000313" key="1">
    <source>
        <dbReference type="EMBL" id="OKH39994.1"/>
    </source>
</evidence>
<dbReference type="AlphaFoldDB" id="A0A1U7IRB5"/>
<dbReference type="Proteomes" id="UP000185860">
    <property type="component" value="Unassembled WGS sequence"/>
</dbReference>
<gene>
    <name evidence="1" type="ORF">NIES2119_03325</name>
</gene>
<reference evidence="1 2" key="1">
    <citation type="submission" date="2016-11" db="EMBL/GenBank/DDBJ databases">
        <title>Draft Genome Sequences of Nine Cyanobacterial Strains from Diverse Habitats.</title>
        <authorList>
            <person name="Zhu T."/>
            <person name="Hou S."/>
            <person name="Lu X."/>
            <person name="Hess W.R."/>
        </authorList>
    </citation>
    <scope>NUCLEOTIDE SEQUENCE [LARGE SCALE GENOMIC DNA]</scope>
    <source>
        <strain evidence="1 2">IAM M-71</strain>
    </source>
</reference>
<dbReference type="InterPro" id="IPR005368">
    <property type="entry name" value="UPF0175"/>
</dbReference>
<accession>A0A1U7IRB5</accession>
<organism evidence="1 2">
    <name type="scientific">[Phormidium ambiguum] IAM M-71</name>
    <dbReference type="NCBI Taxonomy" id="454136"/>
    <lineage>
        <taxon>Bacteria</taxon>
        <taxon>Bacillati</taxon>
        <taxon>Cyanobacteriota</taxon>
        <taxon>Cyanophyceae</taxon>
        <taxon>Oscillatoriophycideae</taxon>
        <taxon>Aerosakkonematales</taxon>
        <taxon>Aerosakkonemataceae</taxon>
        <taxon>Floridanema</taxon>
    </lineage>
</organism>
<dbReference type="EMBL" id="MRCE01000003">
    <property type="protein sequence ID" value="OKH39994.1"/>
    <property type="molecule type" value="Genomic_DNA"/>
</dbReference>
<name>A0A1U7IRB5_9CYAN</name>
<proteinExistence type="predicted"/>
<dbReference type="RefSeq" id="WP_073592056.1">
    <property type="nucleotide sequence ID" value="NZ_MRCE01000003.1"/>
</dbReference>
<comment type="caution">
    <text evidence="1">The sequence shown here is derived from an EMBL/GenBank/DDBJ whole genome shotgun (WGS) entry which is preliminary data.</text>
</comment>